<gene>
    <name evidence="1" type="ORF">ACFQSB_10110</name>
</gene>
<accession>A0ABW2P0U1</accession>
<sequence length="359" mass="39167">MTEGSPISDPYDHYVRLLDEHRWLANGLCWTVIQPVSGLALSLDEVGSRLTGGGDPEVREMEIRGEDLYPLEVVFVGRSNGATILLQKDGGAHASSPEVMSRLSVDARLWNVSWQSQGAGRLSHSVYGRILADVYGLDVNNATGADPDALAPEIEPLRRAAVAGQGEATTLKEAWGRKTAALTVIELATGARLLEEWLSAPQSAFVIDQPIAIPPEPLAFGQIDPDLDARLRLSARSIRQEVLLFVARYLSDRYDLDREFLAAVTEKIGQGIPLDRQARDHLLETQLEWSQEITGPLLQEGAESDHENLRLAALIATRHALLEAGGRADNFQALTYAKHVLGPAWPALRATIRASLGLQ</sequence>
<organism evidence="1 2">
    <name type="scientific">Sphaerisporangium rhizosphaerae</name>
    <dbReference type="NCBI Taxonomy" id="2269375"/>
    <lineage>
        <taxon>Bacteria</taxon>
        <taxon>Bacillati</taxon>
        <taxon>Actinomycetota</taxon>
        <taxon>Actinomycetes</taxon>
        <taxon>Streptosporangiales</taxon>
        <taxon>Streptosporangiaceae</taxon>
        <taxon>Sphaerisporangium</taxon>
    </lineage>
</organism>
<keyword evidence="2" id="KW-1185">Reference proteome</keyword>
<evidence type="ECO:0000313" key="1">
    <source>
        <dbReference type="EMBL" id="MFC7382557.1"/>
    </source>
</evidence>
<reference evidence="2" key="1">
    <citation type="journal article" date="2019" name="Int. J. Syst. Evol. Microbiol.">
        <title>The Global Catalogue of Microorganisms (GCM) 10K type strain sequencing project: providing services to taxonomists for standard genome sequencing and annotation.</title>
        <authorList>
            <consortium name="The Broad Institute Genomics Platform"/>
            <consortium name="The Broad Institute Genome Sequencing Center for Infectious Disease"/>
            <person name="Wu L."/>
            <person name="Ma J."/>
        </authorList>
    </citation>
    <scope>NUCLEOTIDE SEQUENCE [LARGE SCALE GENOMIC DNA]</scope>
    <source>
        <strain evidence="2">CECT 7649</strain>
    </source>
</reference>
<name>A0ABW2P0U1_9ACTN</name>
<evidence type="ECO:0000313" key="2">
    <source>
        <dbReference type="Proteomes" id="UP001596496"/>
    </source>
</evidence>
<comment type="caution">
    <text evidence="1">The sequence shown here is derived from an EMBL/GenBank/DDBJ whole genome shotgun (WGS) entry which is preliminary data.</text>
</comment>
<dbReference type="RefSeq" id="WP_380825828.1">
    <property type="nucleotide sequence ID" value="NZ_JBHTCG010000005.1"/>
</dbReference>
<dbReference type="EMBL" id="JBHTCG010000005">
    <property type="protein sequence ID" value="MFC7382557.1"/>
    <property type="molecule type" value="Genomic_DNA"/>
</dbReference>
<proteinExistence type="predicted"/>
<dbReference type="Proteomes" id="UP001596496">
    <property type="component" value="Unassembled WGS sequence"/>
</dbReference>
<protein>
    <submittedName>
        <fullName evidence="1">Uncharacterized protein</fullName>
    </submittedName>
</protein>